<evidence type="ECO:0000313" key="2">
    <source>
        <dbReference type="EMBL" id="SER60415.1"/>
    </source>
</evidence>
<name>A0A1H9QJN9_9ACTN</name>
<dbReference type="AlphaFoldDB" id="A0A1H9QJN9"/>
<keyword evidence="4" id="KW-1185">Reference proteome</keyword>
<evidence type="ECO:0000313" key="4">
    <source>
        <dbReference type="Proteomes" id="UP000199135"/>
    </source>
</evidence>
<accession>A0A1H9QJN9</accession>
<protein>
    <submittedName>
        <fullName evidence="2">Aminomethyltransferase</fullName>
    </submittedName>
</protein>
<evidence type="ECO:0000313" key="3">
    <source>
        <dbReference type="Proteomes" id="UP000199128"/>
    </source>
</evidence>
<reference evidence="2" key="1">
    <citation type="submission" date="2016-10" db="EMBL/GenBank/DDBJ databases">
        <authorList>
            <person name="de Groot N.N."/>
        </authorList>
    </citation>
    <scope>NUCLEOTIDE SEQUENCE [LARGE SCALE GENOMIC DNA]</scope>
    <source>
        <strain evidence="2">KHGC19</strain>
    </source>
</reference>
<dbReference type="SUPFAM" id="SSF103025">
    <property type="entry name" value="Folate-binding domain"/>
    <property type="match status" value="1"/>
</dbReference>
<keyword evidence="2" id="KW-0808">Transferase</keyword>
<evidence type="ECO:0000313" key="1">
    <source>
        <dbReference type="EMBL" id="SEH60983.1"/>
    </source>
</evidence>
<dbReference type="Proteomes" id="UP000199128">
    <property type="component" value="Unassembled WGS sequence"/>
</dbReference>
<reference evidence="3 4" key="2">
    <citation type="submission" date="2016-10" db="EMBL/GenBank/DDBJ databases">
        <authorList>
            <person name="Varghese N."/>
            <person name="Submissions S."/>
        </authorList>
    </citation>
    <scope>NUCLEOTIDE SEQUENCE [LARGE SCALE GENOMIC DNA]</scope>
    <source>
        <strain evidence="3">KHGC19</strain>
        <strain evidence="1 4">WCP15</strain>
    </source>
</reference>
<organism evidence="2 3">
    <name type="scientific">Parafannyhessea umbonata</name>
    <dbReference type="NCBI Taxonomy" id="604330"/>
    <lineage>
        <taxon>Bacteria</taxon>
        <taxon>Bacillati</taxon>
        <taxon>Actinomycetota</taxon>
        <taxon>Coriobacteriia</taxon>
        <taxon>Coriobacteriales</taxon>
        <taxon>Atopobiaceae</taxon>
        <taxon>Parafannyhessea</taxon>
    </lineage>
</organism>
<dbReference type="EMBL" id="FNWT01000007">
    <property type="protein sequence ID" value="SEH60983.1"/>
    <property type="molecule type" value="Genomic_DNA"/>
</dbReference>
<dbReference type="Gene3D" id="3.30.1360.120">
    <property type="entry name" value="Probable tRNA modification gtpase trme, domain 1"/>
    <property type="match status" value="1"/>
</dbReference>
<dbReference type="RefSeq" id="WP_078687656.1">
    <property type="nucleotide sequence ID" value="NZ_FNWT01000007.1"/>
</dbReference>
<sequence length="285" mass="30639">MSENNDGIVTSVLLEEHELLGAQMGEWRGAQRPLSYPTTESLSERLHDGCLLADLTGTTMLFAGGEPAASFGNAAFGGKTLSVGAAAFEAVLVGDGSVASIPLTVRTGDHEYLAIDASPRAEMLGAWLSFLSTVEQKGYRPYDGLKTDDVSHKLVPLLLWGRSATPVLADYVDGVNELPQSEEVRSLLLDKRIAALTICVEVAQEPAYLMLVSPALARTLWRSMLSFESVAPLGVGDFGSLCHDGLPWSRHLATEGRLELEGKKLLAHDLLRDGRDYVGARALFS</sequence>
<dbReference type="Proteomes" id="UP000199135">
    <property type="component" value="Unassembled WGS sequence"/>
</dbReference>
<keyword evidence="2" id="KW-0489">Methyltransferase</keyword>
<dbReference type="GO" id="GO:0032259">
    <property type="term" value="P:methylation"/>
    <property type="evidence" value="ECO:0007669"/>
    <property type="project" value="UniProtKB-KW"/>
</dbReference>
<dbReference type="InterPro" id="IPR027266">
    <property type="entry name" value="TrmE/GcvT-like"/>
</dbReference>
<proteinExistence type="predicted"/>
<dbReference type="GO" id="GO:0008168">
    <property type="term" value="F:methyltransferase activity"/>
    <property type="evidence" value="ECO:0007669"/>
    <property type="project" value="UniProtKB-KW"/>
</dbReference>
<gene>
    <name evidence="2" type="ORF">SAMN05216446_1457</name>
    <name evidence="1" type="ORF">SAMN05216447_10741</name>
</gene>
<dbReference type="EMBL" id="FOGP01000005">
    <property type="protein sequence ID" value="SER60415.1"/>
    <property type="molecule type" value="Genomic_DNA"/>
</dbReference>